<name>A0A0D2GFI3_9BACT</name>
<reference evidence="7 8" key="1">
    <citation type="submission" date="2013-11" db="EMBL/GenBank/DDBJ databases">
        <title>Metagenomic analysis of a methanogenic consortium involved in long chain n-alkane degradation.</title>
        <authorList>
            <person name="Davidova I.A."/>
            <person name="Callaghan A.V."/>
            <person name="Wawrik B."/>
            <person name="Pruitt S."/>
            <person name="Marks C."/>
            <person name="Duncan K.E."/>
            <person name="Suflita J.M."/>
        </authorList>
    </citation>
    <scope>NUCLEOTIDE SEQUENCE [LARGE SCALE GENOMIC DNA]</scope>
    <source>
        <strain evidence="7 8">SPR</strain>
    </source>
</reference>
<comment type="caution">
    <text evidence="7">The sequence shown here is derived from an EMBL/GenBank/DDBJ whole genome shotgun (WGS) entry which is preliminary data.</text>
</comment>
<dbReference type="PATRIC" id="fig|1429043.3.peg.2577"/>
<comment type="similarity">
    <text evidence="1 4">Belongs to the D-isomer specific 2-hydroxyacid dehydrogenase family.</text>
</comment>
<organism evidence="7 8">
    <name type="scientific">Dethiosulfatarculus sandiegensis</name>
    <dbReference type="NCBI Taxonomy" id="1429043"/>
    <lineage>
        <taxon>Bacteria</taxon>
        <taxon>Pseudomonadati</taxon>
        <taxon>Thermodesulfobacteriota</taxon>
        <taxon>Desulfarculia</taxon>
        <taxon>Desulfarculales</taxon>
        <taxon>Desulfarculaceae</taxon>
        <taxon>Dethiosulfatarculus</taxon>
    </lineage>
</organism>
<dbReference type="SUPFAM" id="SSF51735">
    <property type="entry name" value="NAD(P)-binding Rossmann-fold domains"/>
    <property type="match status" value="1"/>
</dbReference>
<keyword evidence="2 4" id="KW-0560">Oxidoreductase</keyword>
<dbReference type="GO" id="GO:0051287">
    <property type="term" value="F:NAD binding"/>
    <property type="evidence" value="ECO:0007669"/>
    <property type="project" value="InterPro"/>
</dbReference>
<gene>
    <name evidence="7" type="ORF">X474_12100</name>
</gene>
<feature type="domain" description="D-isomer specific 2-hydroxyacid dehydrogenase catalytic" evidence="5">
    <location>
        <begin position="37"/>
        <end position="314"/>
    </location>
</feature>
<evidence type="ECO:0000313" key="7">
    <source>
        <dbReference type="EMBL" id="KIX13702.1"/>
    </source>
</evidence>
<keyword evidence="3" id="KW-0520">NAD</keyword>
<evidence type="ECO:0000259" key="5">
    <source>
        <dbReference type="Pfam" id="PF00389"/>
    </source>
</evidence>
<feature type="domain" description="D-isomer specific 2-hydroxyacid dehydrogenase NAD-binding" evidence="6">
    <location>
        <begin position="110"/>
        <end position="282"/>
    </location>
</feature>
<dbReference type="InterPro" id="IPR006139">
    <property type="entry name" value="D-isomer_2_OHA_DH_cat_dom"/>
</dbReference>
<evidence type="ECO:0000256" key="1">
    <source>
        <dbReference type="ARBA" id="ARBA00005854"/>
    </source>
</evidence>
<dbReference type="InParanoid" id="A0A0D2GFI3"/>
<dbReference type="InterPro" id="IPR029753">
    <property type="entry name" value="D-isomer_DH_CS"/>
</dbReference>
<dbReference type="CDD" id="cd12172">
    <property type="entry name" value="PGDH_like_2"/>
    <property type="match status" value="1"/>
</dbReference>
<dbReference type="InterPro" id="IPR036291">
    <property type="entry name" value="NAD(P)-bd_dom_sf"/>
</dbReference>
<dbReference type="FunFam" id="3.40.50.720:FF:000203">
    <property type="entry name" value="D-3-phosphoglycerate dehydrogenase (SerA)"/>
    <property type="match status" value="1"/>
</dbReference>
<dbReference type="PANTHER" id="PTHR42789:SF1">
    <property type="entry name" value="D-ISOMER SPECIFIC 2-HYDROXYACID DEHYDROGENASE FAMILY PROTEIN (AFU_ORTHOLOGUE AFUA_6G10090)"/>
    <property type="match status" value="1"/>
</dbReference>
<dbReference type="Pfam" id="PF00389">
    <property type="entry name" value="2-Hacid_dh"/>
    <property type="match status" value="1"/>
</dbReference>
<dbReference type="InterPro" id="IPR050857">
    <property type="entry name" value="D-2-hydroxyacid_DH"/>
</dbReference>
<dbReference type="PROSITE" id="PS00671">
    <property type="entry name" value="D_2_HYDROXYACID_DH_3"/>
    <property type="match status" value="1"/>
</dbReference>
<evidence type="ECO:0000259" key="6">
    <source>
        <dbReference type="Pfam" id="PF02826"/>
    </source>
</evidence>
<dbReference type="Pfam" id="PF02826">
    <property type="entry name" value="2-Hacid_dh_C"/>
    <property type="match status" value="1"/>
</dbReference>
<evidence type="ECO:0000256" key="4">
    <source>
        <dbReference type="RuleBase" id="RU003719"/>
    </source>
</evidence>
<evidence type="ECO:0000256" key="2">
    <source>
        <dbReference type="ARBA" id="ARBA00023002"/>
    </source>
</evidence>
<evidence type="ECO:0000313" key="8">
    <source>
        <dbReference type="Proteomes" id="UP000032233"/>
    </source>
</evidence>
<dbReference type="GO" id="GO:0016616">
    <property type="term" value="F:oxidoreductase activity, acting on the CH-OH group of donors, NAD or NADP as acceptor"/>
    <property type="evidence" value="ECO:0007669"/>
    <property type="project" value="InterPro"/>
</dbReference>
<dbReference type="PANTHER" id="PTHR42789">
    <property type="entry name" value="D-ISOMER SPECIFIC 2-HYDROXYACID DEHYDROGENASE FAMILY PROTEIN (AFU_ORTHOLOGUE AFUA_6G10090)"/>
    <property type="match status" value="1"/>
</dbReference>
<accession>A0A0D2GFI3</accession>
<dbReference type="EMBL" id="AZAC01000014">
    <property type="protein sequence ID" value="KIX13702.1"/>
    <property type="molecule type" value="Genomic_DNA"/>
</dbReference>
<dbReference type="STRING" id="1429043.X474_12100"/>
<dbReference type="Proteomes" id="UP000032233">
    <property type="component" value="Unassembled WGS sequence"/>
</dbReference>
<protein>
    <submittedName>
        <fullName evidence="7">2-hydroxyacid dehydrogenase</fullName>
    </submittedName>
</protein>
<dbReference type="Gene3D" id="3.40.50.720">
    <property type="entry name" value="NAD(P)-binding Rossmann-like Domain"/>
    <property type="match status" value="2"/>
</dbReference>
<keyword evidence="8" id="KW-1185">Reference proteome</keyword>
<dbReference type="InterPro" id="IPR006140">
    <property type="entry name" value="D-isomer_DH_NAD-bd"/>
</dbReference>
<dbReference type="AlphaFoldDB" id="A0A0D2GFI3"/>
<proteinExistence type="inferred from homology"/>
<evidence type="ECO:0000256" key="3">
    <source>
        <dbReference type="ARBA" id="ARBA00023027"/>
    </source>
</evidence>
<sequence length="318" mass="34871">MMASPAFGRQGEEFLETLASNGFNLVDLREYDLSIDDPRLQKALPHAWGFIPGNLPVFGDEFFKLAPELRFISKLGVGLDNIDLKAATKNKVLVCNNPGANTTAVADFTLGLILSLARRIPAADQSLRQGGWQKYLGMELSGKTLGLIGLGPIGRAVAQRAAGFGLKLMGHTLHWPEEFAAQYDIARVQPKTLFREADIISLHCALTPQTSHLIDQEALSLMKPSALLINTARGGLIDSQALFKTLEQNSMGGAALDVYEVEPLKDPSWFELENVILTPHMAWASHEALYRMCRETVDNLLKAAQGIKPKNLVNPEAW</sequence>
<dbReference type="SUPFAM" id="SSF52283">
    <property type="entry name" value="Formate/glycerate dehydrogenase catalytic domain-like"/>
    <property type="match status" value="1"/>
</dbReference>